<accession>A0A0W0F347</accession>
<proteinExistence type="predicted"/>
<evidence type="ECO:0000313" key="1">
    <source>
        <dbReference type="EMBL" id="KTB30775.1"/>
    </source>
</evidence>
<reference evidence="1 2" key="1">
    <citation type="submission" date="2015-12" db="EMBL/GenBank/DDBJ databases">
        <title>Draft genome sequence of Moniliophthora roreri, the causal agent of frosty pod rot of cacao.</title>
        <authorList>
            <person name="Aime M.C."/>
            <person name="Diaz-Valderrama J.R."/>
            <person name="Kijpornyongpan T."/>
            <person name="Phillips-Mora W."/>
        </authorList>
    </citation>
    <scope>NUCLEOTIDE SEQUENCE [LARGE SCALE GENOMIC DNA]</scope>
    <source>
        <strain evidence="1 2">MCA 2952</strain>
    </source>
</reference>
<name>A0A0W0F347_MONRR</name>
<organism evidence="1 2">
    <name type="scientific">Moniliophthora roreri</name>
    <name type="common">Frosty pod rot fungus</name>
    <name type="synonym">Monilia roreri</name>
    <dbReference type="NCBI Taxonomy" id="221103"/>
    <lineage>
        <taxon>Eukaryota</taxon>
        <taxon>Fungi</taxon>
        <taxon>Dikarya</taxon>
        <taxon>Basidiomycota</taxon>
        <taxon>Agaricomycotina</taxon>
        <taxon>Agaricomycetes</taxon>
        <taxon>Agaricomycetidae</taxon>
        <taxon>Agaricales</taxon>
        <taxon>Marasmiineae</taxon>
        <taxon>Marasmiaceae</taxon>
        <taxon>Moniliophthora</taxon>
    </lineage>
</organism>
<dbReference type="EMBL" id="LATX01002366">
    <property type="protein sequence ID" value="KTB30775.1"/>
    <property type="molecule type" value="Genomic_DNA"/>
</dbReference>
<protein>
    <submittedName>
        <fullName evidence="1">Uncharacterized protein</fullName>
    </submittedName>
</protein>
<gene>
    <name evidence="1" type="ORF">WG66_16646</name>
</gene>
<dbReference type="Proteomes" id="UP000054988">
    <property type="component" value="Unassembled WGS sequence"/>
</dbReference>
<evidence type="ECO:0000313" key="2">
    <source>
        <dbReference type="Proteomes" id="UP000054988"/>
    </source>
</evidence>
<comment type="caution">
    <text evidence="1">The sequence shown here is derived from an EMBL/GenBank/DDBJ whole genome shotgun (WGS) entry which is preliminary data.</text>
</comment>
<sequence length="327" mass="37671">MPGLDNHVLSPTTDIKAEAIDLHLPSSLLQAICRKICSEKLIDIENRLWYGQAYKCIIRLWGQLQAQSLTYKYNSKSGQSQAMWTKMNTLRAQIDARIQGLPGGWEKVLKVLNPEDIRGIGERFLWEEEKEEFYKAQKKSGVDQKDIEAVLLGQTSSLPLAYVNRDVVLTDAKAKNLLWIWYLSGKGDDNKELEASLCVEWCRARARAWHTREEVLLVDEEMRRSIEYCYWKSQWWVVQIGRQEAIALWHVEGLQAYAMDQASSEFARGQSWSTCLLPIRQRANAILQWIDKLAYSLETYLCASVKLTPMESLDLKDQSLDTYVSSI</sequence>
<dbReference type="AlphaFoldDB" id="A0A0W0F347"/>